<evidence type="ECO:0000313" key="2">
    <source>
        <dbReference type="Proteomes" id="UP000769157"/>
    </source>
</evidence>
<comment type="caution">
    <text evidence="1">The sequence shown here is derived from an EMBL/GenBank/DDBJ whole genome shotgun (WGS) entry which is preliminary data.</text>
</comment>
<dbReference type="AlphaFoldDB" id="A0A9P8NVV7"/>
<name>A0A9P8NVV7_9ASCO</name>
<evidence type="ECO:0000313" key="1">
    <source>
        <dbReference type="EMBL" id="KAH3660382.1"/>
    </source>
</evidence>
<proteinExistence type="predicted"/>
<organism evidence="1 2">
    <name type="scientific">Ogataea philodendri</name>
    <dbReference type="NCBI Taxonomy" id="1378263"/>
    <lineage>
        <taxon>Eukaryota</taxon>
        <taxon>Fungi</taxon>
        <taxon>Dikarya</taxon>
        <taxon>Ascomycota</taxon>
        <taxon>Saccharomycotina</taxon>
        <taxon>Pichiomycetes</taxon>
        <taxon>Pichiales</taxon>
        <taxon>Pichiaceae</taxon>
        <taxon>Ogataea</taxon>
    </lineage>
</organism>
<gene>
    <name evidence="1" type="ORF">OGAPHI_006968</name>
</gene>
<keyword evidence="2" id="KW-1185">Reference proteome</keyword>
<dbReference type="EMBL" id="JAEUBE010000504">
    <property type="protein sequence ID" value="KAH3660382.1"/>
    <property type="molecule type" value="Genomic_DNA"/>
</dbReference>
<dbReference type="RefSeq" id="XP_046058085.1">
    <property type="nucleotide sequence ID" value="XM_046208311.1"/>
</dbReference>
<dbReference type="GeneID" id="70238932"/>
<accession>A0A9P8NVV7</accession>
<dbReference type="Proteomes" id="UP000769157">
    <property type="component" value="Unassembled WGS sequence"/>
</dbReference>
<sequence>MQSPQWLGLHLGIKTVNVTDICSGKKSGRIRAPSNALHFFASTNVVSSRNALLFSNSHVVHATGGIVTTCQQNRSVAAVGNFIKPLRRRNMLSAVERVQRPGNLAAGQIP</sequence>
<reference evidence="1" key="1">
    <citation type="journal article" date="2021" name="Open Biol.">
        <title>Shared evolutionary footprints suggest mitochondrial oxidative damage underlies multiple complex I losses in fungi.</title>
        <authorList>
            <person name="Schikora-Tamarit M.A."/>
            <person name="Marcet-Houben M."/>
            <person name="Nosek J."/>
            <person name="Gabaldon T."/>
        </authorList>
    </citation>
    <scope>NUCLEOTIDE SEQUENCE</scope>
    <source>
        <strain evidence="1">CBS6075</strain>
    </source>
</reference>
<protein>
    <submittedName>
        <fullName evidence="1">Uncharacterized protein</fullName>
    </submittedName>
</protein>
<reference evidence="1" key="2">
    <citation type="submission" date="2021-01" db="EMBL/GenBank/DDBJ databases">
        <authorList>
            <person name="Schikora-Tamarit M.A."/>
        </authorList>
    </citation>
    <scope>NUCLEOTIDE SEQUENCE</scope>
    <source>
        <strain evidence="1">CBS6075</strain>
    </source>
</reference>